<name>A0ABV4XAH9_9CYAN</name>
<evidence type="ECO:0000313" key="3">
    <source>
        <dbReference type="Proteomes" id="UP001576774"/>
    </source>
</evidence>
<accession>A0ABV4XAH9</accession>
<dbReference type="PANTHER" id="PTHR30632">
    <property type="entry name" value="MOLYBDATE-BINDING PERIPLASMIC PROTEIN"/>
    <property type="match status" value="1"/>
</dbReference>
<proteinExistence type="predicted"/>
<dbReference type="InterPro" id="IPR050682">
    <property type="entry name" value="ModA/WtpA"/>
</dbReference>
<evidence type="ECO:0000313" key="2">
    <source>
        <dbReference type="EMBL" id="MFB2879734.1"/>
    </source>
</evidence>
<feature type="transmembrane region" description="Helical" evidence="1">
    <location>
        <begin position="12"/>
        <end position="30"/>
    </location>
</feature>
<sequence>MKTNNNQPKNRVFTSIAIALGAIALAYAPIPGFQQTIVIVSGTELAEPIQQLKTKFEQENPNIKLELKFQGSQDIVNNYIDKKNDFNPTIIIPASAEFIDDLNQRLSAQNNNQTFYDSPQPIAKTLLVGIAWPERGKVLFPNNRFSWQRVEQAMAAGNWQKIGGKNEWGSFDFLTTDPTRSNSGQATLNLWSIAKTGGNLNLNNPTITTLFSTIKRSVYQPPRSTDILLQEFITRGANDADVATVYESIALSRWQQSQKNQTQPYQIYYLDPTIETIATAAILRQNVDNSQANAARKFINFLTQPEQQKTFIQFGFRPINNSINLQSIPNSPWNQNIPGVELNPTVKTLPAPNPQTSGEIQRLWQRVQ</sequence>
<organism evidence="2 3">
    <name type="scientific">Floridaenema aerugineum BLCC-F46</name>
    <dbReference type="NCBI Taxonomy" id="3153654"/>
    <lineage>
        <taxon>Bacteria</taxon>
        <taxon>Bacillati</taxon>
        <taxon>Cyanobacteriota</taxon>
        <taxon>Cyanophyceae</taxon>
        <taxon>Oscillatoriophycideae</taxon>
        <taxon>Aerosakkonematales</taxon>
        <taxon>Aerosakkonemataceae</taxon>
        <taxon>Floridanema</taxon>
        <taxon>Floridanema aerugineum</taxon>
    </lineage>
</organism>
<keyword evidence="1" id="KW-1133">Transmembrane helix</keyword>
<dbReference type="Proteomes" id="UP001576774">
    <property type="component" value="Unassembled WGS sequence"/>
</dbReference>
<reference evidence="2 3" key="1">
    <citation type="submission" date="2024-09" db="EMBL/GenBank/DDBJ databases">
        <title>Floridaenema gen nov. (Aerosakkonemataceae, Aerosakkonematales ord. nov., Cyanobacteria) from benthic tropical and subtropical fresh waters, with the description of four new species.</title>
        <authorList>
            <person name="Moretto J.A."/>
            <person name="Berthold D.E."/>
            <person name="Lefler F.W."/>
            <person name="Huang I.-S."/>
            <person name="Laughinghouse H. IV."/>
        </authorList>
    </citation>
    <scope>NUCLEOTIDE SEQUENCE [LARGE SCALE GENOMIC DNA]</scope>
    <source>
        <strain evidence="2 3">BLCC-F46</strain>
    </source>
</reference>
<evidence type="ECO:0000256" key="1">
    <source>
        <dbReference type="SAM" id="Phobius"/>
    </source>
</evidence>
<dbReference type="RefSeq" id="WP_413272768.1">
    <property type="nucleotide sequence ID" value="NZ_JBHFNQ010000178.1"/>
</dbReference>
<keyword evidence="3" id="KW-1185">Reference proteome</keyword>
<dbReference type="Gene3D" id="3.40.190.10">
    <property type="entry name" value="Periplasmic binding protein-like II"/>
    <property type="match status" value="2"/>
</dbReference>
<gene>
    <name evidence="2" type="ORF">ACE1CC_23015</name>
</gene>
<dbReference type="PANTHER" id="PTHR30632:SF0">
    <property type="entry name" value="SULFATE-BINDING PROTEIN"/>
    <property type="match status" value="1"/>
</dbReference>
<keyword evidence="1" id="KW-0812">Transmembrane</keyword>
<keyword evidence="1" id="KW-0472">Membrane</keyword>
<comment type="caution">
    <text evidence="2">The sequence shown here is derived from an EMBL/GenBank/DDBJ whole genome shotgun (WGS) entry which is preliminary data.</text>
</comment>
<protein>
    <submittedName>
        <fullName evidence="2">Substrate-binding domain-containing protein</fullName>
    </submittedName>
</protein>
<dbReference type="SUPFAM" id="SSF53850">
    <property type="entry name" value="Periplasmic binding protein-like II"/>
    <property type="match status" value="1"/>
</dbReference>
<dbReference type="EMBL" id="JBHFNQ010000178">
    <property type="protein sequence ID" value="MFB2879734.1"/>
    <property type="molecule type" value="Genomic_DNA"/>
</dbReference>
<dbReference type="Pfam" id="PF13531">
    <property type="entry name" value="SBP_bac_11"/>
    <property type="match status" value="1"/>
</dbReference>